<dbReference type="InterPro" id="IPR001763">
    <property type="entry name" value="Rhodanese-like_dom"/>
</dbReference>
<dbReference type="SUPFAM" id="SSF52821">
    <property type="entry name" value="Rhodanese/Cell cycle control phosphatase"/>
    <property type="match status" value="1"/>
</dbReference>
<proteinExistence type="predicted"/>
<dbReference type="RefSeq" id="WP_341404156.1">
    <property type="nucleotide sequence ID" value="NZ_JBBUKT010000003.1"/>
</dbReference>
<evidence type="ECO:0000313" key="3">
    <source>
        <dbReference type="Proteomes" id="UP001371305"/>
    </source>
</evidence>
<dbReference type="PROSITE" id="PS50206">
    <property type="entry name" value="RHODANESE_3"/>
    <property type="match status" value="1"/>
</dbReference>
<dbReference type="EMBL" id="JBBUKT010000003">
    <property type="protein sequence ID" value="MEK7950548.1"/>
    <property type="molecule type" value="Genomic_DNA"/>
</dbReference>
<feature type="domain" description="Rhodanese" evidence="1">
    <location>
        <begin position="63"/>
        <end position="159"/>
    </location>
</feature>
<evidence type="ECO:0000259" key="1">
    <source>
        <dbReference type="PROSITE" id="PS50206"/>
    </source>
</evidence>
<organism evidence="2 3">
    <name type="scientific">Luteolibacter soli</name>
    <dbReference type="NCBI Taxonomy" id="3135280"/>
    <lineage>
        <taxon>Bacteria</taxon>
        <taxon>Pseudomonadati</taxon>
        <taxon>Verrucomicrobiota</taxon>
        <taxon>Verrucomicrobiia</taxon>
        <taxon>Verrucomicrobiales</taxon>
        <taxon>Verrucomicrobiaceae</taxon>
        <taxon>Luteolibacter</taxon>
    </lineage>
</organism>
<dbReference type="PROSITE" id="PS51257">
    <property type="entry name" value="PROKAR_LIPOPROTEIN"/>
    <property type="match status" value="1"/>
</dbReference>
<evidence type="ECO:0000313" key="2">
    <source>
        <dbReference type="EMBL" id="MEK7950548.1"/>
    </source>
</evidence>
<accession>A0ABU9AS57</accession>
<dbReference type="Pfam" id="PF00581">
    <property type="entry name" value="Rhodanese"/>
    <property type="match status" value="1"/>
</dbReference>
<protein>
    <submittedName>
        <fullName evidence="2">Rhodanese-like domain-containing protein</fullName>
    </submittedName>
</protein>
<reference evidence="2 3" key="1">
    <citation type="submission" date="2024-04" db="EMBL/GenBank/DDBJ databases">
        <title>Luteolibacter sp. isolated from soil.</title>
        <authorList>
            <person name="An J."/>
        </authorList>
    </citation>
    <scope>NUCLEOTIDE SEQUENCE [LARGE SCALE GENOMIC DNA]</scope>
    <source>
        <strain evidence="2 3">Y139</strain>
    </source>
</reference>
<name>A0ABU9AS57_9BACT</name>
<sequence>MKSLVAVGVVLIAACQDKAPAPVTAVPPVAAKPSAAPAKPATPAVKAGKLTVMSMATFFPRQQAGTVLIYDARPGFVAGFGEIPGSISWPRHEFDKRLSQSETEMRAAKAAGKPVVIYCTDAGCPDARAVAEKVAAKGYDVAILEGGFAAWKEAGLPTE</sequence>
<dbReference type="InterPro" id="IPR036873">
    <property type="entry name" value="Rhodanese-like_dom_sf"/>
</dbReference>
<dbReference type="Proteomes" id="UP001371305">
    <property type="component" value="Unassembled WGS sequence"/>
</dbReference>
<gene>
    <name evidence="2" type="ORF">WKV53_08580</name>
</gene>
<keyword evidence="3" id="KW-1185">Reference proteome</keyword>
<dbReference type="Gene3D" id="3.40.250.10">
    <property type="entry name" value="Rhodanese-like domain"/>
    <property type="match status" value="1"/>
</dbReference>
<dbReference type="SMART" id="SM00450">
    <property type="entry name" value="RHOD"/>
    <property type="match status" value="1"/>
</dbReference>
<comment type="caution">
    <text evidence="2">The sequence shown here is derived from an EMBL/GenBank/DDBJ whole genome shotgun (WGS) entry which is preliminary data.</text>
</comment>
<dbReference type="CDD" id="cd00158">
    <property type="entry name" value="RHOD"/>
    <property type="match status" value="1"/>
</dbReference>